<comment type="subcellular location">
    <subcellularLocation>
        <location evidence="1">Cell membrane</location>
        <topology evidence="1">Multi-pass membrane protein</topology>
    </subcellularLocation>
</comment>
<evidence type="ECO:0000256" key="9">
    <source>
        <dbReference type="SAM" id="SignalP"/>
    </source>
</evidence>
<dbReference type="Gene3D" id="3.30.450.20">
    <property type="entry name" value="PAS domain"/>
    <property type="match status" value="1"/>
</dbReference>
<keyword evidence="3" id="KW-1003">Cell membrane</keyword>
<evidence type="ECO:0000313" key="10">
    <source>
        <dbReference type="EMBL" id="CAF0985714.1"/>
    </source>
</evidence>
<keyword evidence="8" id="KW-0472">Membrane</keyword>
<evidence type="ECO:0000313" key="11">
    <source>
        <dbReference type="Proteomes" id="UP000663845"/>
    </source>
</evidence>
<reference evidence="10" key="1">
    <citation type="submission" date="2021-02" db="EMBL/GenBank/DDBJ databases">
        <authorList>
            <person name="Nowell W R."/>
        </authorList>
    </citation>
    <scope>NUCLEOTIDE SEQUENCE</scope>
</reference>
<feature type="chain" id="PRO_5032689494" description="G-protein coupled receptor 158" evidence="9">
    <location>
        <begin position="24"/>
        <end position="369"/>
    </location>
</feature>
<evidence type="ECO:0000256" key="6">
    <source>
        <dbReference type="ARBA" id="ARBA00023180"/>
    </source>
</evidence>
<proteinExistence type="inferred from homology"/>
<evidence type="ECO:0000256" key="7">
    <source>
        <dbReference type="ARBA" id="ARBA00023224"/>
    </source>
</evidence>
<dbReference type="PANTHER" id="PTHR32546:SF25">
    <property type="entry name" value="MIP05539P"/>
    <property type="match status" value="1"/>
</dbReference>
<feature type="signal peptide" evidence="9">
    <location>
        <begin position="1"/>
        <end position="23"/>
    </location>
</feature>
<evidence type="ECO:0000256" key="4">
    <source>
        <dbReference type="ARBA" id="ARBA00023040"/>
    </source>
</evidence>
<dbReference type="Proteomes" id="UP000663845">
    <property type="component" value="Unassembled WGS sequence"/>
</dbReference>
<dbReference type="AlphaFoldDB" id="A0A814FPF5"/>
<keyword evidence="8" id="KW-1133">Transmembrane helix</keyword>
<evidence type="ECO:0000256" key="1">
    <source>
        <dbReference type="ARBA" id="ARBA00004651"/>
    </source>
</evidence>
<keyword evidence="7" id="KW-0807">Transducer</keyword>
<evidence type="ECO:0000256" key="2">
    <source>
        <dbReference type="ARBA" id="ARBA00007242"/>
    </source>
</evidence>
<evidence type="ECO:0008006" key="12">
    <source>
        <dbReference type="Google" id="ProtNLM"/>
    </source>
</evidence>
<dbReference type="PANTHER" id="PTHR32546">
    <property type="entry name" value="G-PROTEIN COUPLED RECEPTOR 158-RELATED"/>
    <property type="match status" value="1"/>
</dbReference>
<evidence type="ECO:0000256" key="8">
    <source>
        <dbReference type="SAM" id="Phobius"/>
    </source>
</evidence>
<evidence type="ECO:0000256" key="3">
    <source>
        <dbReference type="ARBA" id="ARBA00022475"/>
    </source>
</evidence>
<dbReference type="GO" id="GO:0005886">
    <property type="term" value="C:plasma membrane"/>
    <property type="evidence" value="ECO:0007669"/>
    <property type="project" value="UniProtKB-SubCell"/>
</dbReference>
<dbReference type="InterPro" id="IPR043458">
    <property type="entry name" value="GPR158/179"/>
</dbReference>
<keyword evidence="9" id="KW-0732">Signal</keyword>
<keyword evidence="5" id="KW-0675">Receptor</keyword>
<feature type="transmembrane region" description="Helical" evidence="8">
    <location>
        <begin position="343"/>
        <end position="367"/>
    </location>
</feature>
<sequence length="369" mass="43624">MGLFIRFCVSLFLCILFFDKSRSQFEWISYDKIDEIMDRVNSVSAGNCFQKQPSELVLPEEAVYQKPSIEMLKKDIIMRNRTQLLHVRNIAHRNALLYSYLFQRLFDFEEPGLTYILLHNAADVTGGRSMINGSGIYFDQDKYYPHWYKNFFNKTIPLFGPYAWRADDFYDAFNWKNEWTNHTIQEEDIGAGRNHQYTSRYNRGNEWYSKWLPDQTRNDQGRGKPVHTVQLLLAERMYKLRDVAQNIEFYGPPHPEDPSGPTLWTRPYFDCGRSNKWIISACEPIFGRGFRLGKYKCRCRPGYEYPFIDQNDFFNGDAMDTQWEILMSNNSRMSRFDQLKCRIAIASSIKPLNFILLLLTVSFAMLINR</sequence>
<gene>
    <name evidence="10" type="ORF">JYZ213_LOCUS15177</name>
</gene>
<keyword evidence="8" id="KW-0812">Transmembrane</keyword>
<keyword evidence="4" id="KW-0297">G-protein coupled receptor</keyword>
<evidence type="ECO:0000256" key="5">
    <source>
        <dbReference type="ARBA" id="ARBA00023170"/>
    </source>
</evidence>
<protein>
    <recommendedName>
        <fullName evidence="12">G-protein coupled receptor 158</fullName>
    </recommendedName>
</protein>
<comment type="caution">
    <text evidence="10">The sequence shown here is derived from an EMBL/GenBank/DDBJ whole genome shotgun (WGS) entry which is preliminary data.</text>
</comment>
<organism evidence="10 11">
    <name type="scientific">Adineta steineri</name>
    <dbReference type="NCBI Taxonomy" id="433720"/>
    <lineage>
        <taxon>Eukaryota</taxon>
        <taxon>Metazoa</taxon>
        <taxon>Spiralia</taxon>
        <taxon>Gnathifera</taxon>
        <taxon>Rotifera</taxon>
        <taxon>Eurotatoria</taxon>
        <taxon>Bdelloidea</taxon>
        <taxon>Adinetida</taxon>
        <taxon>Adinetidae</taxon>
        <taxon>Adineta</taxon>
    </lineage>
</organism>
<name>A0A814FPF5_9BILA</name>
<dbReference type="EMBL" id="CAJNOG010000130">
    <property type="protein sequence ID" value="CAF0985714.1"/>
    <property type="molecule type" value="Genomic_DNA"/>
</dbReference>
<accession>A0A814FPF5</accession>
<comment type="similarity">
    <text evidence="2">Belongs to the G-protein coupled receptor 3 family.</text>
</comment>
<keyword evidence="6" id="KW-0325">Glycoprotein</keyword>
<dbReference type="GO" id="GO:0004930">
    <property type="term" value="F:G protein-coupled receptor activity"/>
    <property type="evidence" value="ECO:0007669"/>
    <property type="project" value="UniProtKB-KW"/>
</dbReference>